<dbReference type="Proteomes" id="UP000178509">
    <property type="component" value="Unassembled WGS sequence"/>
</dbReference>
<evidence type="ECO:0008006" key="3">
    <source>
        <dbReference type="Google" id="ProtNLM"/>
    </source>
</evidence>
<accession>A0A1G2HJ72</accession>
<protein>
    <recommendedName>
        <fullName evidence="3">Nmd3 N-terminal domain-containing protein</fullName>
    </recommendedName>
</protein>
<proteinExistence type="predicted"/>
<sequence length="168" mass="19417">MTKKIWGKPLFGRWPKSKKEEQEFGLSKDEIVACPQCDAVYYYKSWHHNLLNYKGVSTDKGFVFKLCPADQMKKDGFFEGEVVVENFPKQEGEEILNLIKNIGEKAYGRDVLDRILNTEILDSKIVVTTSENQLAKQIGKSINKAKKGSKLDESFSEEDVIRMRVYWQ</sequence>
<dbReference type="EMBL" id="MHOJ01000017">
    <property type="protein sequence ID" value="OGZ62534.1"/>
    <property type="molecule type" value="Genomic_DNA"/>
</dbReference>
<organism evidence="1 2">
    <name type="scientific">Candidatus Spechtbacteria bacterium RIFCSPLOWO2_02_FULL_38_8</name>
    <dbReference type="NCBI Taxonomy" id="1802164"/>
    <lineage>
        <taxon>Bacteria</taxon>
        <taxon>Candidatus Spechtiibacteriota</taxon>
    </lineage>
</organism>
<evidence type="ECO:0000313" key="2">
    <source>
        <dbReference type="Proteomes" id="UP000178509"/>
    </source>
</evidence>
<name>A0A1G2HJ72_9BACT</name>
<evidence type="ECO:0000313" key="1">
    <source>
        <dbReference type="EMBL" id="OGZ62534.1"/>
    </source>
</evidence>
<gene>
    <name evidence="1" type="ORF">A3H51_00780</name>
</gene>
<dbReference type="STRING" id="1802164.A3H51_00780"/>
<dbReference type="AlphaFoldDB" id="A0A1G2HJ72"/>
<reference evidence="1 2" key="1">
    <citation type="journal article" date="2016" name="Nat. Commun.">
        <title>Thousands of microbial genomes shed light on interconnected biogeochemical processes in an aquifer system.</title>
        <authorList>
            <person name="Anantharaman K."/>
            <person name="Brown C.T."/>
            <person name="Hug L.A."/>
            <person name="Sharon I."/>
            <person name="Castelle C.J."/>
            <person name="Probst A.J."/>
            <person name="Thomas B.C."/>
            <person name="Singh A."/>
            <person name="Wilkins M.J."/>
            <person name="Karaoz U."/>
            <person name="Brodie E.L."/>
            <person name="Williams K.H."/>
            <person name="Hubbard S.S."/>
            <person name="Banfield J.F."/>
        </authorList>
    </citation>
    <scope>NUCLEOTIDE SEQUENCE [LARGE SCALE GENOMIC DNA]</scope>
</reference>
<comment type="caution">
    <text evidence="1">The sequence shown here is derived from an EMBL/GenBank/DDBJ whole genome shotgun (WGS) entry which is preliminary data.</text>
</comment>